<dbReference type="Pfam" id="PF00512">
    <property type="entry name" value="HisKA"/>
    <property type="match status" value="1"/>
</dbReference>
<dbReference type="SUPFAM" id="SSF55874">
    <property type="entry name" value="ATPase domain of HSP90 chaperone/DNA topoisomerase II/histidine kinase"/>
    <property type="match status" value="1"/>
</dbReference>
<dbReference type="InterPro" id="IPR036890">
    <property type="entry name" value="HATPase_C_sf"/>
</dbReference>
<dbReference type="InterPro" id="IPR011006">
    <property type="entry name" value="CheY-like_superfamily"/>
</dbReference>
<dbReference type="InterPro" id="IPR029016">
    <property type="entry name" value="GAF-like_dom_sf"/>
</dbReference>
<evidence type="ECO:0000256" key="2">
    <source>
        <dbReference type="ARBA" id="ARBA00012438"/>
    </source>
</evidence>
<feature type="compositionally biased region" description="Polar residues" evidence="11">
    <location>
        <begin position="819"/>
        <end position="839"/>
    </location>
</feature>
<dbReference type="PROSITE" id="PS50109">
    <property type="entry name" value="HIS_KIN"/>
    <property type="match status" value="1"/>
</dbReference>
<dbReference type="InterPro" id="IPR003661">
    <property type="entry name" value="HisK_dim/P_dom"/>
</dbReference>
<protein>
    <recommendedName>
        <fullName evidence="2">histidine kinase</fullName>
        <ecNumber evidence="2">2.7.13.3</ecNumber>
    </recommendedName>
</protein>
<keyword evidence="10" id="KW-0175">Coiled coil</keyword>
<dbReference type="Gene3D" id="1.10.287.130">
    <property type="match status" value="1"/>
</dbReference>
<keyword evidence="7" id="KW-0067">ATP-binding</keyword>
<dbReference type="Pfam" id="PF00069">
    <property type="entry name" value="Pkinase"/>
    <property type="match status" value="1"/>
</dbReference>
<dbReference type="FunFam" id="3.30.565.10:FF:000010">
    <property type="entry name" value="Sensor histidine kinase RcsC"/>
    <property type="match status" value="1"/>
</dbReference>
<dbReference type="CDD" id="cd02019">
    <property type="entry name" value="NK"/>
    <property type="match status" value="1"/>
</dbReference>
<feature type="compositionally biased region" description="Low complexity" evidence="11">
    <location>
        <begin position="381"/>
        <end position="402"/>
    </location>
</feature>
<dbReference type="PANTHER" id="PTHR45339">
    <property type="entry name" value="HYBRID SIGNAL TRANSDUCTION HISTIDINE KINASE J"/>
    <property type="match status" value="1"/>
</dbReference>
<dbReference type="SUPFAM" id="SSF52540">
    <property type="entry name" value="P-loop containing nucleoside triphosphate hydrolases"/>
    <property type="match status" value="1"/>
</dbReference>
<feature type="region of interest" description="Disordered" evidence="11">
    <location>
        <begin position="381"/>
        <end position="403"/>
    </location>
</feature>
<dbReference type="InterPro" id="IPR003018">
    <property type="entry name" value="GAF"/>
</dbReference>
<dbReference type="InterPro" id="IPR011009">
    <property type="entry name" value="Kinase-like_dom_sf"/>
</dbReference>
<dbReference type="Gene3D" id="1.10.510.10">
    <property type="entry name" value="Transferase(Phosphotransferase) domain 1"/>
    <property type="match status" value="1"/>
</dbReference>
<keyword evidence="3 9" id="KW-0597">Phosphoprotein</keyword>
<dbReference type="SUPFAM" id="SSF52172">
    <property type="entry name" value="CheY-like"/>
    <property type="match status" value="1"/>
</dbReference>
<dbReference type="PROSITE" id="PS00675">
    <property type="entry name" value="SIGMA54_INTERACT_1"/>
    <property type="match status" value="1"/>
</dbReference>
<evidence type="ECO:0000259" key="12">
    <source>
        <dbReference type="PROSITE" id="PS50011"/>
    </source>
</evidence>
<keyword evidence="8" id="KW-0902">Two-component regulatory system</keyword>
<keyword evidence="4" id="KW-0808">Transferase</keyword>
<dbReference type="EMBL" id="MCGT01000007">
    <property type="protein sequence ID" value="ORX58155.1"/>
    <property type="molecule type" value="Genomic_DNA"/>
</dbReference>
<dbReference type="Gene3D" id="3.30.565.10">
    <property type="entry name" value="Histidine kinase-like ATPase, C-terminal domain"/>
    <property type="match status" value="1"/>
</dbReference>
<dbReference type="InterPro" id="IPR003594">
    <property type="entry name" value="HATPase_dom"/>
</dbReference>
<name>A0A1X2GQB7_9FUNG</name>
<feature type="compositionally biased region" description="Acidic residues" evidence="11">
    <location>
        <begin position="802"/>
        <end position="814"/>
    </location>
</feature>
<evidence type="ECO:0000256" key="10">
    <source>
        <dbReference type="SAM" id="Coils"/>
    </source>
</evidence>
<dbReference type="SMART" id="SM00388">
    <property type="entry name" value="HisKA"/>
    <property type="match status" value="1"/>
</dbReference>
<dbReference type="InterPro" id="IPR001789">
    <property type="entry name" value="Sig_transdc_resp-reg_receiver"/>
</dbReference>
<evidence type="ECO:0000313" key="15">
    <source>
        <dbReference type="EMBL" id="ORX58155.1"/>
    </source>
</evidence>
<keyword evidence="6" id="KW-0418">Kinase</keyword>
<keyword evidence="5" id="KW-0547">Nucleotide-binding</keyword>
<feature type="compositionally biased region" description="Polar residues" evidence="11">
    <location>
        <begin position="2369"/>
        <end position="2380"/>
    </location>
</feature>
<organism evidence="15 16">
    <name type="scientific">Hesseltinella vesiculosa</name>
    <dbReference type="NCBI Taxonomy" id="101127"/>
    <lineage>
        <taxon>Eukaryota</taxon>
        <taxon>Fungi</taxon>
        <taxon>Fungi incertae sedis</taxon>
        <taxon>Mucoromycota</taxon>
        <taxon>Mucoromycotina</taxon>
        <taxon>Mucoromycetes</taxon>
        <taxon>Mucorales</taxon>
        <taxon>Cunninghamellaceae</taxon>
        <taxon>Hesseltinella</taxon>
    </lineage>
</organism>
<dbReference type="EC" id="2.7.13.3" evidence="2"/>
<dbReference type="SMART" id="SM00387">
    <property type="entry name" value="HATPase_c"/>
    <property type="match status" value="1"/>
</dbReference>
<dbReference type="CDD" id="cd17546">
    <property type="entry name" value="REC_hyHK_CKI1_RcsC-like"/>
    <property type="match status" value="1"/>
</dbReference>
<feature type="domain" description="Protein kinase" evidence="12">
    <location>
        <begin position="1"/>
        <end position="299"/>
    </location>
</feature>
<dbReference type="Pfam" id="PF13191">
    <property type="entry name" value="AAA_16"/>
    <property type="match status" value="1"/>
</dbReference>
<dbReference type="SUPFAM" id="SSF55781">
    <property type="entry name" value="GAF domain-like"/>
    <property type="match status" value="1"/>
</dbReference>
<gene>
    <name evidence="15" type="ORF">DM01DRAFT_1219791</name>
</gene>
<sequence>MSLHNLDLGTVKIPGYNLISVKVENDNDHVLIALGTRLADDLPVIAKLSYQGLRLEREYHIAKRLYRLASGHQVLSQPLEKANLSSGLVAIIFKYEGLNQLEPFHPPLQDNDTDPVVIPKHPMLDLVSFLQFAIQCCNCLEFIHKHQIVHGEVRLSAFLWHKDHSVKLWNFGSGSRSLEANLTSEGWRKTVQRYGASSFIHMLMYMSPEQTGRTTFQPDHRTDLYSIGIVFYVLLTQSLPFPYSSSMEIVHSVLNRKVPAVHDVRPDLPMVLSAIIDKLTNKSPDERYTSAHGLREDLLEIKRQLEATNDPQSISPFNLGKDDIASVFTLPNGCFGRRREVDMVSNIVRRNAFLYNRHIRQSARFSSQQRLETVLPPISNTSSVSSNITPPSTPPATSVHHPTQNDLIRDDLVMPTKRYSYPSTRIQTHSLQTNATRRKRKGMLWKRPTEMVVIDGDSGVGKSTMVRSIQQVARDHGYTAIAKFDTRQPTPYGCILRCLSIFFKNILGESQAEVDRFSTMLQAQLGTQAMLDLPTLLVDNVPELKSFLDPSDDSDQASSPISPDSKMVPNEIGGSEIKMRFHSALLQIFQVMVNFKFVTLFLEDLHQADEASIELLDSLIAARLDLLVIVTFRRDEQTNMVQSLLNNDNLVVHFVHLENMDKNALLDLVRTTMHRHRDIDSVLLSPLVDFISEKTKGNPFYACQLLAALEKKGLIYFTWEQCRWEYNLQEVEKALLHDTPHDDINIEFLVRRLKELPGDGQRFLRWAAFIGDKFSYETVRQLMTGEHHPHHHASNKGTREDNDTDDDEDYDDDILSPLPATTPTLQTMSDFGAPSSSRHSALHGSDAINGLQSALQQGFIHAISNDEFGFSHDRYSQAAMLLGDPGRKEKIHLKIANYFMDDPSVSSFWIADHLRAALPLIKQKYNIKAKYRTILIRAGDRAYHSGAHSFAFVYYTAAHELLSADPWADGVDSNYQETLHLYTQLAEISWFMGSDSTLDLIATILSCAKSAIDRAPAYRLQHRHQWSQQLEKPSHAYILLECLSELGTENPDLDLTDDQLYAQYTLTRNAVLGAGYDNILKMPLCESRLIRTRFSLMEEMCLWAYWNYDTKTIMSISSNMTMKTLSMCTVGPSTGVGLVFFGMASMLLYKDYELGRRMGHIGITLCNQYGGNSECARAKHLYGAFLSPWDGHYRDALPIFHQALKQALLGGDRISATFSRLHLVSGMFFGGEPLADTLREAKLCLEAVQGWHDTTGTTIMVTGIMRAILALQGKTSYSDHVQIFDTAAFNEEEFWRQQPDHPTAFCFYCLKLMIFVLYRHYDQAIELGHKYAPIVADHPSFRHTHWTLFFYCMAMIHNIRQDSSHAQDYQPRIQKYRDLLDEWAQHSACNLQMLVTLIDAELASLENQPQAAVLYDKAIDQAKADGWQLETSVMYEWSGEYYMRQGCRHVAILLLEKAVDGYRHQGCYGKAMQLAQRLDYHKGPLREHDHPHCEPLTKTVEVQTDPMAITPSIPNRDSASEYTLAEQFLHTDIANREASPEETILALDVVDLASILKSSQVISSEMNFELLMKQMLQIVLENSGADSGVIIIKENASFYIMGSGSQDEGCKILKPPQELSEEADSVVSRVTRYAIHAQESILISDIQQDSRFSDCDTSAKSVICTPITHKSAIVGCIYIEGGVGSLTFRHEVVLRLLSQQVGISVTNALLFKSIQKVTYANVKMIENQKTALEEARKSKEAALRAMKLKADFLANMSHELRTPFSGFYGMISLLSETSLDNEQREFVHTAKESCEMLLRIIDDLLNFSKLEAGKVSLDLGPLVVEEVIADTIEILSSLAARKGLELAYIVDADVPKTVIGDSSRVRQILTNLLGNAIKFTHQGGVVIRCHLDREQEQASNGGGDFVPLRFEVIDTGIGIPVEQQRNLFEPFSQVDGSTTRMYGGTGLGLSICLQLVRLMHGHMDVVSQPNQGSNFWFSVHMEQYQQRDPSSENEAVCASLLSQHQKLLLATHHDDTARMIETLLPEFSLDRTSSPKHAVSQALQEQHNILILDIPPKPSSFLAQQLKSVDDDPECDLHIILLYAPATEGHKVAVSSINGASDRRGRMVKMAKPVRRSKLLRAMEQLIDPPKQSPLPPTTVAHPPSLDAVSSTVASSMLSSSALPSPSYAIPSTSTSTANAYHPHGHQYGDRISDYFTLDELDYFKQRPVLIAEDNMVAQKLLRKQLEKMGFTVESANNGEEAVLLYSSRPPNYFSVGFFDHHMPKCDGVEATKRIREMENTIAAPDRLPIIALTADIQASAREVCMNAKMDGYLTKPLIAKQLVATLRELNPTLPPLSSTSSPSSTSSNIPPARLSHENATASVDHCTHTSSNPATVFSH</sequence>
<dbReference type="InterPro" id="IPR005467">
    <property type="entry name" value="His_kinase_dom"/>
</dbReference>
<dbReference type="PANTHER" id="PTHR45339:SF5">
    <property type="entry name" value="HISTIDINE KINASE"/>
    <property type="match status" value="1"/>
</dbReference>
<evidence type="ECO:0000313" key="16">
    <source>
        <dbReference type="Proteomes" id="UP000242146"/>
    </source>
</evidence>
<feature type="compositionally biased region" description="Low complexity" evidence="11">
    <location>
        <begin position="2334"/>
        <end position="2352"/>
    </location>
</feature>
<evidence type="ECO:0000256" key="5">
    <source>
        <dbReference type="ARBA" id="ARBA00022741"/>
    </source>
</evidence>
<dbReference type="GO" id="GO:0005524">
    <property type="term" value="F:ATP binding"/>
    <property type="evidence" value="ECO:0007669"/>
    <property type="project" value="UniProtKB-KW"/>
</dbReference>
<dbReference type="PROSITE" id="PS50110">
    <property type="entry name" value="RESPONSE_REGULATORY"/>
    <property type="match status" value="1"/>
</dbReference>
<dbReference type="FunFam" id="1.10.287.130:FF:000002">
    <property type="entry name" value="Two-component osmosensing histidine kinase"/>
    <property type="match status" value="1"/>
</dbReference>
<evidence type="ECO:0000256" key="7">
    <source>
        <dbReference type="ARBA" id="ARBA00022840"/>
    </source>
</evidence>
<dbReference type="InterPro" id="IPR041664">
    <property type="entry name" value="AAA_16"/>
</dbReference>
<feature type="region of interest" description="Disordered" evidence="11">
    <location>
        <begin position="549"/>
        <end position="568"/>
    </location>
</feature>
<dbReference type="SUPFAM" id="SSF56112">
    <property type="entry name" value="Protein kinase-like (PK-like)"/>
    <property type="match status" value="1"/>
</dbReference>
<dbReference type="Gene3D" id="3.40.50.2300">
    <property type="match status" value="1"/>
</dbReference>
<dbReference type="Pfam" id="PF02518">
    <property type="entry name" value="HATPase_c"/>
    <property type="match status" value="1"/>
</dbReference>
<dbReference type="GO" id="GO:0000155">
    <property type="term" value="F:phosphorelay sensor kinase activity"/>
    <property type="evidence" value="ECO:0007669"/>
    <property type="project" value="InterPro"/>
</dbReference>
<evidence type="ECO:0000259" key="14">
    <source>
        <dbReference type="PROSITE" id="PS50110"/>
    </source>
</evidence>
<comment type="caution">
    <text evidence="15">The sequence shown here is derived from an EMBL/GenBank/DDBJ whole genome shotgun (WGS) entry which is preliminary data.</text>
</comment>
<feature type="modified residue" description="4-aspartylphosphate" evidence="9">
    <location>
        <position position="2260"/>
    </location>
</feature>
<evidence type="ECO:0000256" key="8">
    <source>
        <dbReference type="ARBA" id="ARBA00023012"/>
    </source>
</evidence>
<dbReference type="InterPro" id="IPR027417">
    <property type="entry name" value="P-loop_NTPase"/>
</dbReference>
<dbReference type="Pfam" id="PF01590">
    <property type="entry name" value="GAF"/>
    <property type="match status" value="1"/>
</dbReference>
<dbReference type="InterPro" id="IPR004358">
    <property type="entry name" value="Sig_transdc_His_kin-like_C"/>
</dbReference>
<comment type="catalytic activity">
    <reaction evidence="1">
        <text>ATP + protein L-histidine = ADP + protein N-phospho-L-histidine.</text>
        <dbReference type="EC" id="2.7.13.3"/>
    </reaction>
</comment>
<feature type="domain" description="Response regulatory" evidence="14">
    <location>
        <begin position="2208"/>
        <end position="2331"/>
    </location>
</feature>
<dbReference type="PROSITE" id="PS50011">
    <property type="entry name" value="PROTEIN_KINASE_DOM"/>
    <property type="match status" value="1"/>
</dbReference>
<evidence type="ECO:0000259" key="13">
    <source>
        <dbReference type="PROSITE" id="PS50109"/>
    </source>
</evidence>
<dbReference type="STRING" id="101127.A0A1X2GQB7"/>
<dbReference type="CDD" id="cd16922">
    <property type="entry name" value="HATPase_EvgS-ArcB-TorS-like"/>
    <property type="match status" value="1"/>
</dbReference>
<dbReference type="InterPro" id="IPR025662">
    <property type="entry name" value="Sigma_54_int_dom_ATP-bd_1"/>
</dbReference>
<dbReference type="SMART" id="SM00065">
    <property type="entry name" value="GAF"/>
    <property type="match status" value="1"/>
</dbReference>
<evidence type="ECO:0000256" key="1">
    <source>
        <dbReference type="ARBA" id="ARBA00000085"/>
    </source>
</evidence>
<reference evidence="15 16" key="1">
    <citation type="submission" date="2016-07" db="EMBL/GenBank/DDBJ databases">
        <title>Pervasive Adenine N6-methylation of Active Genes in Fungi.</title>
        <authorList>
            <consortium name="DOE Joint Genome Institute"/>
            <person name="Mondo S.J."/>
            <person name="Dannebaum R.O."/>
            <person name="Kuo R.C."/>
            <person name="Labutti K."/>
            <person name="Haridas S."/>
            <person name="Kuo A."/>
            <person name="Salamov A."/>
            <person name="Ahrendt S.R."/>
            <person name="Lipzen A."/>
            <person name="Sullivan W."/>
            <person name="Andreopoulos W.B."/>
            <person name="Clum A."/>
            <person name="Lindquist E."/>
            <person name="Daum C."/>
            <person name="Ramamoorthy G.K."/>
            <person name="Gryganskyi A."/>
            <person name="Culley D."/>
            <person name="Magnuson J.K."/>
            <person name="James T.Y."/>
            <person name="O'Malley M.A."/>
            <person name="Stajich J.E."/>
            <person name="Spatafora J.W."/>
            <person name="Visel A."/>
            <person name="Grigoriev I.V."/>
        </authorList>
    </citation>
    <scope>NUCLEOTIDE SEQUENCE [LARGE SCALE GENOMIC DNA]</scope>
    <source>
        <strain evidence="15 16">NRRL 3301</strain>
    </source>
</reference>
<evidence type="ECO:0000256" key="6">
    <source>
        <dbReference type="ARBA" id="ARBA00022777"/>
    </source>
</evidence>
<dbReference type="CDD" id="cd00082">
    <property type="entry name" value="HisKA"/>
    <property type="match status" value="1"/>
</dbReference>
<accession>A0A1X2GQB7</accession>
<evidence type="ECO:0000256" key="9">
    <source>
        <dbReference type="PROSITE-ProRule" id="PRU00169"/>
    </source>
</evidence>
<feature type="domain" description="Histidine kinase" evidence="13">
    <location>
        <begin position="1755"/>
        <end position="1983"/>
    </location>
</feature>
<evidence type="ECO:0000256" key="3">
    <source>
        <dbReference type="ARBA" id="ARBA00022553"/>
    </source>
</evidence>
<feature type="region of interest" description="Disordered" evidence="11">
    <location>
        <begin position="786"/>
        <end position="843"/>
    </location>
</feature>
<dbReference type="PRINTS" id="PR00344">
    <property type="entry name" value="BCTRLSENSOR"/>
</dbReference>
<feature type="coiled-coil region" evidence="10">
    <location>
        <begin position="1722"/>
        <end position="1749"/>
    </location>
</feature>
<dbReference type="SUPFAM" id="SSF47384">
    <property type="entry name" value="Homodimeric domain of signal transducing histidine kinase"/>
    <property type="match status" value="1"/>
</dbReference>
<keyword evidence="16" id="KW-1185">Reference proteome</keyword>
<dbReference type="Pfam" id="PF00072">
    <property type="entry name" value="Response_reg"/>
    <property type="match status" value="1"/>
</dbReference>
<dbReference type="OrthoDB" id="60033at2759"/>
<feature type="compositionally biased region" description="Low complexity" evidence="11">
    <location>
        <begin position="556"/>
        <end position="565"/>
    </location>
</feature>
<dbReference type="SMART" id="SM00220">
    <property type="entry name" value="S_TKc"/>
    <property type="match status" value="1"/>
</dbReference>
<dbReference type="Proteomes" id="UP000242146">
    <property type="component" value="Unassembled WGS sequence"/>
</dbReference>
<dbReference type="Gene3D" id="3.30.450.40">
    <property type="match status" value="1"/>
</dbReference>
<evidence type="ECO:0000256" key="11">
    <source>
        <dbReference type="SAM" id="MobiDB-lite"/>
    </source>
</evidence>
<dbReference type="InterPro" id="IPR000719">
    <property type="entry name" value="Prot_kinase_dom"/>
</dbReference>
<evidence type="ECO:0000256" key="4">
    <source>
        <dbReference type="ARBA" id="ARBA00022679"/>
    </source>
</evidence>
<proteinExistence type="predicted"/>
<feature type="region of interest" description="Disordered" evidence="11">
    <location>
        <begin position="2334"/>
        <end position="2380"/>
    </location>
</feature>
<dbReference type="SMART" id="SM00448">
    <property type="entry name" value="REC"/>
    <property type="match status" value="1"/>
</dbReference>
<dbReference type="InterPro" id="IPR036097">
    <property type="entry name" value="HisK_dim/P_sf"/>
</dbReference>